<dbReference type="Gene3D" id="3.20.20.240">
    <property type="entry name" value="Methylmalonyl-CoA mutase"/>
    <property type="match status" value="1"/>
</dbReference>
<dbReference type="InterPro" id="IPR006159">
    <property type="entry name" value="Acid_CoA_mut_C"/>
</dbReference>
<dbReference type="InterPro" id="IPR006158">
    <property type="entry name" value="Cobalamin-bd"/>
</dbReference>
<dbReference type="Pfam" id="PF02310">
    <property type="entry name" value="B12-binding"/>
    <property type="match status" value="1"/>
</dbReference>
<feature type="domain" description="B12-binding" evidence="7">
    <location>
        <begin position="554"/>
        <end position="683"/>
    </location>
</feature>
<dbReference type="InterPro" id="IPR016176">
    <property type="entry name" value="Cbl-dep_enz_cat"/>
</dbReference>
<dbReference type="KEGG" id="pstg:E8M01_09075"/>
<protein>
    <submittedName>
        <fullName evidence="8">Protein meaA</fullName>
    </submittedName>
</protein>
<dbReference type="GO" id="GO:0031419">
    <property type="term" value="F:cobalamin binding"/>
    <property type="evidence" value="ECO:0007669"/>
    <property type="project" value="UniProtKB-KW"/>
</dbReference>
<evidence type="ECO:0000256" key="4">
    <source>
        <dbReference type="ARBA" id="ARBA00022723"/>
    </source>
</evidence>
<name>A0A4D7ATZ9_9HYPH</name>
<evidence type="ECO:0000256" key="6">
    <source>
        <dbReference type="ARBA" id="ARBA00023285"/>
    </source>
</evidence>
<proteinExistence type="inferred from homology"/>
<dbReference type="RefSeq" id="WP_136959823.1">
    <property type="nucleotide sequence ID" value="NZ_CP039690.1"/>
</dbReference>
<evidence type="ECO:0000256" key="2">
    <source>
        <dbReference type="ARBA" id="ARBA00008465"/>
    </source>
</evidence>
<keyword evidence="6" id="KW-0170">Cobalt</keyword>
<dbReference type="CDD" id="cd02071">
    <property type="entry name" value="MM_CoA_mut_B12_BD"/>
    <property type="match status" value="1"/>
</dbReference>
<dbReference type="Proteomes" id="UP000298781">
    <property type="component" value="Chromosome"/>
</dbReference>
<dbReference type="InterPro" id="IPR036724">
    <property type="entry name" value="Cobalamin-bd_sf"/>
</dbReference>
<keyword evidence="5" id="KW-0413">Isomerase</keyword>
<dbReference type="EMBL" id="CP039690">
    <property type="protein sequence ID" value="QCI64369.1"/>
    <property type="molecule type" value="Genomic_DNA"/>
</dbReference>
<keyword evidence="4" id="KW-0479">Metal-binding</keyword>
<sequence>MGVARASQVALQYDTGQQTIRGKYPAQEPILRTKETRERPWLIRTYAGHSTAEKSNALYRANLAKGQTGLSVAFDLPTQTGYDPDHVLARGEVGKVGVPVAHIGDMRSLFDGIPLAEMNTSMTINACAAWLLALYVAVADEQGVPRNALAGTTQNDILKEYLSRGTYVFPPEPSLKLTKDTILFTTAEMPKWNPMNVCSYHLQEAGATPVQELAFALANAIAILDTVKASGEVPDGGFGEVVGHISFFVNAGMRFVTEMCKMRAFVDLWEEIVETRYGVTDPKHKLFRYGVQVNSLGLTEQQPENNVYRILIEALAVTISKKARCRALQLPAWNEALGLPRAWDQQWSLRLQQILAYETDLLEFGDLFDGNPAVTAKVESLKAEAQAELKLIAEMGGAIAAVPYMKSKLVESNSKRLQAIEAGEQVVVGVNRFTETEPSPLTTGEGSIMVVDPAVEAEQIANLQAWRSARDAKATADALAELRAAAKEGRNIMPVSIAAAKAGVTTGEWGQVLREVFGEYRAPTGVGRAARADAGDLAPIRLEVEAVSRALGRRIKFLVGKPGLDGHSNGAEQIAVRARDCGMEVVYEGIRLTPAEIVNAALEEGVHVVGLSILSGSHIPLVTEVMERMRAEGLGDIPVVVGGIIPPEDEVTLKKAGVAAVYTPKDFQLNAIMADVVRIVGEGARQAA</sequence>
<keyword evidence="9" id="KW-1185">Reference proteome</keyword>
<evidence type="ECO:0000256" key="1">
    <source>
        <dbReference type="ARBA" id="ARBA00001922"/>
    </source>
</evidence>
<evidence type="ECO:0000259" key="7">
    <source>
        <dbReference type="PROSITE" id="PS51332"/>
    </source>
</evidence>
<dbReference type="SUPFAM" id="SSF52242">
    <property type="entry name" value="Cobalamin (vitamin B12)-binding domain"/>
    <property type="match status" value="1"/>
</dbReference>
<organism evidence="8 9">
    <name type="scientific">Phreatobacter stygius</name>
    <dbReference type="NCBI Taxonomy" id="1940610"/>
    <lineage>
        <taxon>Bacteria</taxon>
        <taxon>Pseudomonadati</taxon>
        <taxon>Pseudomonadota</taxon>
        <taxon>Alphaproteobacteria</taxon>
        <taxon>Hyphomicrobiales</taxon>
        <taxon>Phreatobacteraceae</taxon>
        <taxon>Phreatobacter</taxon>
    </lineage>
</organism>
<dbReference type="Gene3D" id="3.40.50.280">
    <property type="entry name" value="Cobalamin-binding domain"/>
    <property type="match status" value="1"/>
</dbReference>
<dbReference type="NCBIfam" id="TIGR00641">
    <property type="entry name" value="acid_CoA_mut_N"/>
    <property type="match status" value="1"/>
</dbReference>
<dbReference type="GO" id="GO:0004494">
    <property type="term" value="F:methylmalonyl-CoA mutase activity"/>
    <property type="evidence" value="ECO:0007669"/>
    <property type="project" value="InterPro"/>
</dbReference>
<evidence type="ECO:0000256" key="5">
    <source>
        <dbReference type="ARBA" id="ARBA00023235"/>
    </source>
</evidence>
<comment type="cofactor">
    <cofactor evidence="1">
        <name>adenosylcob(III)alamin</name>
        <dbReference type="ChEBI" id="CHEBI:18408"/>
    </cofactor>
</comment>
<dbReference type="PANTHER" id="PTHR48101">
    <property type="entry name" value="METHYLMALONYL-COA MUTASE, MITOCHONDRIAL-RELATED"/>
    <property type="match status" value="1"/>
</dbReference>
<comment type="similarity">
    <text evidence="2">Belongs to the methylmalonyl-CoA mutase family.</text>
</comment>
<keyword evidence="3" id="KW-0846">Cobalamin</keyword>
<evidence type="ECO:0000313" key="8">
    <source>
        <dbReference type="EMBL" id="QCI64369.1"/>
    </source>
</evidence>
<dbReference type="GO" id="GO:0046872">
    <property type="term" value="F:metal ion binding"/>
    <property type="evidence" value="ECO:0007669"/>
    <property type="project" value="UniProtKB-KW"/>
</dbReference>
<dbReference type="SUPFAM" id="SSF51703">
    <property type="entry name" value="Cobalamin (vitamin B12)-dependent enzymes"/>
    <property type="match status" value="1"/>
</dbReference>
<gene>
    <name evidence="8" type="ORF">E8M01_09075</name>
</gene>
<dbReference type="AlphaFoldDB" id="A0A4D7ATZ9"/>
<dbReference type="InterPro" id="IPR006098">
    <property type="entry name" value="MMCoA_mutase_a_cat"/>
</dbReference>
<dbReference type="PROSITE" id="PS51332">
    <property type="entry name" value="B12_BINDING"/>
    <property type="match status" value="1"/>
</dbReference>
<accession>A0A4D7ATZ9</accession>
<dbReference type="NCBIfam" id="TIGR00640">
    <property type="entry name" value="acid_CoA_mut_C"/>
    <property type="match status" value="1"/>
</dbReference>
<dbReference type="InterPro" id="IPR006099">
    <property type="entry name" value="MeMalonylCoA_mutase_a/b_cat"/>
</dbReference>
<reference evidence="8 9" key="1">
    <citation type="submission" date="2019-04" db="EMBL/GenBank/DDBJ databases">
        <title>Phreatobacter aquaticus sp. nov.</title>
        <authorList>
            <person name="Choi A."/>
        </authorList>
    </citation>
    <scope>NUCLEOTIDE SEQUENCE [LARGE SCALE GENOMIC DNA]</scope>
    <source>
        <strain evidence="8 9">KCTC 52518</strain>
    </source>
</reference>
<dbReference type="PANTHER" id="PTHR48101:SF3">
    <property type="entry name" value="COENZYME B12-DEPENDENT MUTASE"/>
    <property type="match status" value="1"/>
</dbReference>
<evidence type="ECO:0000256" key="3">
    <source>
        <dbReference type="ARBA" id="ARBA00022628"/>
    </source>
</evidence>
<dbReference type="OrthoDB" id="9762378at2"/>
<evidence type="ECO:0000313" key="9">
    <source>
        <dbReference type="Proteomes" id="UP000298781"/>
    </source>
</evidence>
<dbReference type="Pfam" id="PF01642">
    <property type="entry name" value="MM_CoA_mutase"/>
    <property type="match status" value="1"/>
</dbReference>